<dbReference type="Gene3D" id="6.10.250.290">
    <property type="match status" value="1"/>
</dbReference>
<dbReference type="GO" id="GO:0070180">
    <property type="term" value="F:large ribosomal subunit rRNA binding"/>
    <property type="evidence" value="ECO:0007669"/>
    <property type="project" value="UniProtKB-UniRule"/>
</dbReference>
<comment type="subunit">
    <text evidence="5">Part of the ribosomal stalk of the 50S ribosomal subunit. The N-terminus interacts with L11 and the large rRNA to form the base of the stalk. The C-terminus forms an elongated spine to which L12 dimers bind in a sequential fashion forming a multimeric L10(L12)X complex.</text>
</comment>
<evidence type="ECO:0000256" key="5">
    <source>
        <dbReference type="HAMAP-Rule" id="MF_00362"/>
    </source>
</evidence>
<comment type="similarity">
    <text evidence="1 5">Belongs to the universal ribosomal protein uL10 family.</text>
</comment>
<dbReference type="NCBIfam" id="NF000955">
    <property type="entry name" value="PRK00099.1-1"/>
    <property type="match status" value="1"/>
</dbReference>
<comment type="function">
    <text evidence="5">Forms part of the ribosomal stalk, playing a central role in the interaction of the ribosome with GTP-bound translation factors.</text>
</comment>
<comment type="caution">
    <text evidence="6">The sequence shown here is derived from an EMBL/GenBank/DDBJ whole genome shotgun (WGS) entry which is preliminary data.</text>
</comment>
<dbReference type="AlphaFoldDB" id="A0A1G2KNE5"/>
<dbReference type="GO" id="GO:0006412">
    <property type="term" value="P:translation"/>
    <property type="evidence" value="ECO:0007669"/>
    <property type="project" value="UniProtKB-UniRule"/>
</dbReference>
<accession>A0A1G2KNE5</accession>
<evidence type="ECO:0000313" key="6">
    <source>
        <dbReference type="EMBL" id="OHA00896.1"/>
    </source>
</evidence>
<sequence>MKRIGQTFRENLVSRVKDGVGQNGCIFVVSYSQVPASQINDFRKRLKAAGADVYVSKNSIAQIALKDLNQSALAERITGQMAFVWSQADSAEVVKALVKFVKECENIKIRGGLLDGRIIEKDQIVQLSELPSRKVLLTMLLSTIQSPLTRLAGALSGKTQELLSILKQLSEKKGGN</sequence>
<dbReference type="InterPro" id="IPR043141">
    <property type="entry name" value="Ribosomal_uL10-like_sf"/>
</dbReference>
<dbReference type="InterPro" id="IPR047865">
    <property type="entry name" value="Ribosomal_uL10_bac_type"/>
</dbReference>
<dbReference type="EMBL" id="MHQI01000003">
    <property type="protein sequence ID" value="OHA00896.1"/>
    <property type="molecule type" value="Genomic_DNA"/>
</dbReference>
<evidence type="ECO:0000256" key="4">
    <source>
        <dbReference type="ARBA" id="ARBA00035202"/>
    </source>
</evidence>
<proteinExistence type="inferred from homology"/>
<dbReference type="Proteomes" id="UP000179023">
    <property type="component" value="Unassembled WGS sequence"/>
</dbReference>
<keyword evidence="5" id="KW-0694">RNA-binding</keyword>
<organism evidence="6 7">
    <name type="scientific">Candidatus Sungbacteria bacterium RIFCSPHIGHO2_02_FULL_47_11</name>
    <dbReference type="NCBI Taxonomy" id="1802270"/>
    <lineage>
        <taxon>Bacteria</taxon>
        <taxon>Candidatus Sungiibacteriota</taxon>
    </lineage>
</organism>
<evidence type="ECO:0000313" key="7">
    <source>
        <dbReference type="Proteomes" id="UP000179023"/>
    </source>
</evidence>
<dbReference type="InterPro" id="IPR022973">
    <property type="entry name" value="Ribosomal_uL10_bac"/>
</dbReference>
<evidence type="ECO:0000256" key="1">
    <source>
        <dbReference type="ARBA" id="ARBA00008889"/>
    </source>
</evidence>
<dbReference type="InterPro" id="IPR001790">
    <property type="entry name" value="Ribosomal_uL10"/>
</dbReference>
<dbReference type="SUPFAM" id="SSF160369">
    <property type="entry name" value="Ribosomal protein L10-like"/>
    <property type="match status" value="1"/>
</dbReference>
<dbReference type="Gene3D" id="3.30.70.1730">
    <property type="match status" value="1"/>
</dbReference>
<keyword evidence="2 5" id="KW-0689">Ribosomal protein</keyword>
<keyword evidence="5" id="KW-0699">rRNA-binding</keyword>
<dbReference type="GO" id="GO:1990904">
    <property type="term" value="C:ribonucleoprotein complex"/>
    <property type="evidence" value="ECO:0007669"/>
    <property type="project" value="UniProtKB-KW"/>
</dbReference>
<evidence type="ECO:0000256" key="3">
    <source>
        <dbReference type="ARBA" id="ARBA00023274"/>
    </source>
</evidence>
<protein>
    <recommendedName>
        <fullName evidence="4 5">Large ribosomal subunit protein uL10</fullName>
    </recommendedName>
</protein>
<reference evidence="6 7" key="1">
    <citation type="journal article" date="2016" name="Nat. Commun.">
        <title>Thousands of microbial genomes shed light on interconnected biogeochemical processes in an aquifer system.</title>
        <authorList>
            <person name="Anantharaman K."/>
            <person name="Brown C.T."/>
            <person name="Hug L.A."/>
            <person name="Sharon I."/>
            <person name="Castelle C.J."/>
            <person name="Probst A.J."/>
            <person name="Thomas B.C."/>
            <person name="Singh A."/>
            <person name="Wilkins M.J."/>
            <person name="Karaoz U."/>
            <person name="Brodie E.L."/>
            <person name="Williams K.H."/>
            <person name="Hubbard S.S."/>
            <person name="Banfield J.F."/>
        </authorList>
    </citation>
    <scope>NUCLEOTIDE SEQUENCE [LARGE SCALE GENOMIC DNA]</scope>
</reference>
<evidence type="ECO:0000256" key="2">
    <source>
        <dbReference type="ARBA" id="ARBA00022980"/>
    </source>
</evidence>
<name>A0A1G2KNE5_9BACT</name>
<dbReference type="CDD" id="cd05797">
    <property type="entry name" value="Ribosomal_L10"/>
    <property type="match status" value="1"/>
</dbReference>
<keyword evidence="3 5" id="KW-0687">Ribonucleoprotein</keyword>
<dbReference type="GO" id="GO:0005840">
    <property type="term" value="C:ribosome"/>
    <property type="evidence" value="ECO:0007669"/>
    <property type="project" value="UniProtKB-KW"/>
</dbReference>
<dbReference type="HAMAP" id="MF_00362">
    <property type="entry name" value="Ribosomal_uL10"/>
    <property type="match status" value="1"/>
</dbReference>
<dbReference type="Pfam" id="PF00466">
    <property type="entry name" value="Ribosomal_L10"/>
    <property type="match status" value="1"/>
</dbReference>
<dbReference type="STRING" id="1802270.A3C07_03305"/>
<dbReference type="PANTHER" id="PTHR11560">
    <property type="entry name" value="39S RIBOSOMAL PROTEIN L10, MITOCHONDRIAL"/>
    <property type="match status" value="1"/>
</dbReference>
<gene>
    <name evidence="5" type="primary">rplJ</name>
    <name evidence="6" type="ORF">A3C07_03305</name>
</gene>